<protein>
    <recommendedName>
        <fullName evidence="3 8">Cytochrome c oxidase subunit 3</fullName>
    </recommendedName>
</protein>
<evidence type="ECO:0000256" key="3">
    <source>
        <dbReference type="ARBA" id="ARBA00015944"/>
    </source>
</evidence>
<dbReference type="AlphaFoldDB" id="A0A0U1XE97"/>
<dbReference type="PANTHER" id="PTHR11403">
    <property type="entry name" value="CYTOCHROME C OXIDASE SUBUNIT III"/>
    <property type="match status" value="1"/>
</dbReference>
<feature type="transmembrane region" description="Helical" evidence="9">
    <location>
        <begin position="80"/>
        <end position="103"/>
    </location>
</feature>
<dbReference type="RefSeq" id="YP_009093735.1">
    <property type="nucleotide sequence ID" value="NC_025329.1"/>
</dbReference>
<dbReference type="PROSITE" id="PS50253">
    <property type="entry name" value="COX3"/>
    <property type="match status" value="1"/>
</dbReference>
<evidence type="ECO:0000256" key="4">
    <source>
        <dbReference type="ARBA" id="ARBA00022692"/>
    </source>
</evidence>
<keyword evidence="6 9" id="KW-1133">Transmembrane helix</keyword>
<evidence type="ECO:0000256" key="6">
    <source>
        <dbReference type="ARBA" id="ARBA00022989"/>
    </source>
</evidence>
<dbReference type="Gene3D" id="1.20.120.80">
    <property type="entry name" value="Cytochrome c oxidase, subunit III, four-helix bundle"/>
    <property type="match status" value="1"/>
</dbReference>
<comment type="function">
    <text evidence="8">Component of the cytochrome c oxidase, the last enzyme in the mitochondrial electron transport chain which drives oxidative phosphorylation. The respiratory chain contains 3 multisubunit complexes succinate dehydrogenase (complex II, CII), ubiquinol-cytochrome c oxidoreductase (cytochrome b-c1 complex, complex III, CIII) and cytochrome c oxidase (complex IV, CIV), that cooperate to transfer electrons derived from NADH and succinate to molecular oxygen, creating an electrochemical gradient over the inner membrane that drives transmembrane transport and the ATP synthase. Cytochrome c oxidase is the component of the respiratory chain that catalyzes the reduction of oxygen to water. Electrons originating from reduced cytochrome c in the intermembrane space (IMS) are transferred via the dinuclear copper A center (CU(A)) of subunit 2 and heme A of subunit 1 to the active site in subunit 1, a binuclear center (BNC) formed by heme A3 and copper B (CU(B)). The BNC reduces molecular oxygen to 2 water molecules using 4 electrons from cytochrome c in the IMS and 4 protons from the mitochondrial matrix.</text>
</comment>
<evidence type="ECO:0000256" key="1">
    <source>
        <dbReference type="ARBA" id="ARBA00004141"/>
    </source>
</evidence>
<dbReference type="CDD" id="cd01665">
    <property type="entry name" value="Cyt_c_Oxidase_III"/>
    <property type="match status" value="1"/>
</dbReference>
<evidence type="ECO:0000256" key="5">
    <source>
        <dbReference type="ARBA" id="ARBA00022967"/>
    </source>
</evidence>
<dbReference type="GO" id="GO:0004129">
    <property type="term" value="F:cytochrome-c oxidase activity"/>
    <property type="evidence" value="ECO:0007669"/>
    <property type="project" value="InterPro"/>
</dbReference>
<evidence type="ECO:0000256" key="8">
    <source>
        <dbReference type="RuleBase" id="RU003375"/>
    </source>
</evidence>
<reference evidence="11" key="1">
    <citation type="journal article" date="2014" name="Mitochondrial DNA">
        <title>The complete mitochondrial genome of Hemiodoecus leai (Hemiptera: Coleorrhyncha: Peloridiidae).</title>
        <authorList>
            <person name="Gao J."/>
            <person name="Liang A."/>
        </authorList>
    </citation>
    <scope>NUCLEOTIDE SEQUENCE</scope>
</reference>
<geneLocation type="mitochondrion" evidence="11"/>
<organism evidence="11">
    <name type="scientific">Hemiodoecus leai</name>
    <dbReference type="NCBI Taxonomy" id="1254501"/>
    <lineage>
        <taxon>Eukaryota</taxon>
        <taxon>Metazoa</taxon>
        <taxon>Ecdysozoa</taxon>
        <taxon>Arthropoda</taxon>
        <taxon>Hexapoda</taxon>
        <taxon>Insecta</taxon>
        <taxon>Pterygota</taxon>
        <taxon>Neoptera</taxon>
        <taxon>Paraneoptera</taxon>
        <taxon>Hemiptera</taxon>
        <taxon>Coleorrhyncha</taxon>
        <taxon>Peloridiidae</taxon>
        <taxon>Hemiodoecus</taxon>
    </lineage>
</organism>
<feature type="transmembrane region" description="Helical" evidence="9">
    <location>
        <begin position="241"/>
        <end position="261"/>
    </location>
</feature>
<accession>A0A0U1XE97</accession>
<dbReference type="SUPFAM" id="SSF81452">
    <property type="entry name" value="Cytochrome c oxidase subunit III-like"/>
    <property type="match status" value="1"/>
</dbReference>
<dbReference type="InterPro" id="IPR000298">
    <property type="entry name" value="Cyt_c_oxidase-like_su3"/>
</dbReference>
<dbReference type="Pfam" id="PF00510">
    <property type="entry name" value="COX3"/>
    <property type="match status" value="1"/>
</dbReference>
<dbReference type="GeneID" id="20834619"/>
<keyword evidence="7 9" id="KW-0472">Membrane</keyword>
<dbReference type="GO" id="GO:0005739">
    <property type="term" value="C:mitochondrion"/>
    <property type="evidence" value="ECO:0007669"/>
    <property type="project" value="TreeGrafter"/>
</dbReference>
<keyword evidence="5" id="KW-1278">Translocase</keyword>
<feature type="transmembrane region" description="Helical" evidence="9">
    <location>
        <begin position="128"/>
        <end position="150"/>
    </location>
</feature>
<dbReference type="InterPro" id="IPR033945">
    <property type="entry name" value="Cyt_c_oxase_su3_dom"/>
</dbReference>
<dbReference type="PANTHER" id="PTHR11403:SF7">
    <property type="entry name" value="CYTOCHROME C OXIDASE SUBUNIT 3"/>
    <property type="match status" value="1"/>
</dbReference>
<dbReference type="GO" id="GO:0006123">
    <property type="term" value="P:mitochondrial electron transport, cytochrome c to oxygen"/>
    <property type="evidence" value="ECO:0007669"/>
    <property type="project" value="TreeGrafter"/>
</dbReference>
<name>A0A0U1XE97_9HEMI</name>
<dbReference type="EMBL" id="KM035420">
    <property type="protein sequence ID" value="AIS38308.1"/>
    <property type="molecule type" value="Genomic_DNA"/>
</dbReference>
<dbReference type="InterPro" id="IPR035973">
    <property type="entry name" value="Cyt_c_oxidase_su3-like_sf"/>
</dbReference>
<evidence type="ECO:0000256" key="7">
    <source>
        <dbReference type="ARBA" id="ARBA00023136"/>
    </source>
</evidence>
<feature type="transmembrane region" description="Helical" evidence="9">
    <location>
        <begin position="192"/>
        <end position="221"/>
    </location>
</feature>
<dbReference type="CTD" id="4514"/>
<gene>
    <name evidence="11" type="primary">COX3</name>
</gene>
<keyword evidence="8 11" id="KW-0496">Mitochondrion</keyword>
<evidence type="ECO:0000256" key="2">
    <source>
        <dbReference type="ARBA" id="ARBA00010581"/>
    </source>
</evidence>
<feature type="transmembrane region" description="Helical" evidence="9">
    <location>
        <begin position="162"/>
        <end position="180"/>
    </location>
</feature>
<evidence type="ECO:0000259" key="10">
    <source>
        <dbReference type="PROSITE" id="PS50253"/>
    </source>
</evidence>
<keyword evidence="4 8" id="KW-0812">Transmembrane</keyword>
<dbReference type="GO" id="GO:0016020">
    <property type="term" value="C:membrane"/>
    <property type="evidence" value="ECO:0007669"/>
    <property type="project" value="UniProtKB-SubCell"/>
</dbReference>
<dbReference type="Gene3D" id="1.10.287.70">
    <property type="match status" value="1"/>
</dbReference>
<dbReference type="FunFam" id="1.20.120.80:FF:000002">
    <property type="entry name" value="Cytochrome c oxidase subunit 3"/>
    <property type="match status" value="1"/>
</dbReference>
<sequence>MKMLINHPFHLVNPSPWPIITSVSTMNLMVGLLKWSQTMNSDLLLLSFMSTSIASYQWWRDIVREGTFQGMHTLQVQSSLKLGMITFILSEILFFTSFFWGYFHASLSPSMEIGSSWPPTSIIPFNPLSMPLLNTMILLCSGMTITWSHFNLLKNNIMTTQNNLMMTFLLGLYFTIIQSYEYYQAPFSLSDGIYGSVFFMMTGFHGIHVIIGTWFIIISWIRIMKNHLTKTHHLGFEMSAWYWHFVDVVWLFLFLSIYWWGK</sequence>
<comment type="similarity">
    <text evidence="2 8">Belongs to the cytochrome c oxidase subunit 3 family.</text>
</comment>
<dbReference type="InterPro" id="IPR024791">
    <property type="entry name" value="Cyt_c/ubiquinol_Oxase_su3"/>
</dbReference>
<feature type="domain" description="Heme-copper oxidase subunit III family profile" evidence="10">
    <location>
        <begin position="5"/>
        <end position="262"/>
    </location>
</feature>
<comment type="subcellular location">
    <subcellularLocation>
        <location evidence="1">Membrane</location>
        <topology evidence="1">Multi-pass membrane protein</topology>
    </subcellularLocation>
</comment>
<evidence type="ECO:0000313" key="11">
    <source>
        <dbReference type="EMBL" id="AIS38308.1"/>
    </source>
</evidence>
<evidence type="ECO:0000256" key="9">
    <source>
        <dbReference type="SAM" id="Phobius"/>
    </source>
</evidence>
<proteinExistence type="inferred from homology"/>
<dbReference type="InterPro" id="IPR013833">
    <property type="entry name" value="Cyt_c_oxidase_su3_a-hlx"/>
</dbReference>